<evidence type="ECO:0000313" key="2">
    <source>
        <dbReference type="Proteomes" id="UP000310200"/>
    </source>
</evidence>
<protein>
    <submittedName>
        <fullName evidence="1">Uncharacterized protein</fullName>
    </submittedName>
</protein>
<reference evidence="1 2" key="1">
    <citation type="journal article" date="2019" name="Philos. Trans. R. Soc. Lond., B, Biol. Sci.">
        <title>Ant behaviour and brain gene expression of defending hosts depend on the ecological success of the intruding social parasite.</title>
        <authorList>
            <person name="Kaur R."/>
            <person name="Stoldt M."/>
            <person name="Jongepier E."/>
            <person name="Feldmeyer B."/>
            <person name="Menzel F."/>
            <person name="Bornberg-Bauer E."/>
            <person name="Foitzik S."/>
        </authorList>
    </citation>
    <scope>NUCLEOTIDE SEQUENCE [LARGE SCALE GENOMIC DNA]</scope>
    <source>
        <tissue evidence="1">Whole body</tissue>
    </source>
</reference>
<comment type="caution">
    <text evidence="1">The sequence shown here is derived from an EMBL/GenBank/DDBJ whole genome shotgun (WGS) entry which is preliminary data.</text>
</comment>
<accession>A0A4S2KE83</accession>
<sequence>MADHTDPGIEKTVGLTVNVLLCGRTLELGRPAVVGYRALRGETGRFASLIRAPIKRENLSCPQVGGHSPRESAEGPRVELAQEGCDRTGIGTKLSASRGNQPCRGVLVYITMYDRGEARREPMVKGRPMMVCAVACKNRKGNPGTRPTAYYHRTSECAALSEDWNAESINRDREMGRLIAGRISRTLCEFFTPANRYVVLRRDPYMRGPSAVDPQQETMLPRGCTDYAAAERGRGRRKGAPESYSLSSEFLRFGDNHTRERRLRRGTKDYRRGSVTRRAGRTYQVARTLSRLDRVEGGLDIQPLLRRAGNESAAPLSSLLLLLLFHSNQLEKRRTLSLSPRSWDPWSTGLDLSRANGTDPRSDPAKVSCIVWPQKKSAYSYTDRYSQGIVLNGLTDKPFPRRDATRASLIPCWRGERCSHQQYEKMKILGSRVGNGRANNIFYAQIDRLDIDHASLRSQCSPTEDKGLSRYAVKRKKERDALSLCFADDFTRVGHLRAISRTMVGLSRLRERQYRNLISRQGFAPSTVKRKRKKRKEREEEEIKTGRGWIFSTGCLLLRIAFVFPLLQTAGPGDSSFDQTLVGVPADRPKSIAPSPPPIAICAPANTHRHVRGNNGLTRIRCGAAWRKTRVGNVIMAERDVRARKAVTAIIGDCPRRMGATMAGSLYNARTSYINIALAALPSSFSIPLPPYLPPALFTLGYLPLRIQPLNKPTGLYEDITLICCRDLFSPRATGSAASKRYNCRRPNNLYRVLINAALYIEG</sequence>
<dbReference type="Proteomes" id="UP000310200">
    <property type="component" value="Unassembled WGS sequence"/>
</dbReference>
<organism evidence="1 2">
    <name type="scientific">Temnothorax longispinosus</name>
    <dbReference type="NCBI Taxonomy" id="300112"/>
    <lineage>
        <taxon>Eukaryota</taxon>
        <taxon>Metazoa</taxon>
        <taxon>Ecdysozoa</taxon>
        <taxon>Arthropoda</taxon>
        <taxon>Hexapoda</taxon>
        <taxon>Insecta</taxon>
        <taxon>Pterygota</taxon>
        <taxon>Neoptera</taxon>
        <taxon>Endopterygota</taxon>
        <taxon>Hymenoptera</taxon>
        <taxon>Apocrita</taxon>
        <taxon>Aculeata</taxon>
        <taxon>Formicoidea</taxon>
        <taxon>Formicidae</taxon>
        <taxon>Myrmicinae</taxon>
        <taxon>Temnothorax</taxon>
    </lineage>
</organism>
<name>A0A4S2KE83_9HYME</name>
<gene>
    <name evidence="1" type="ORF">DBV15_03709</name>
</gene>
<dbReference type="AlphaFoldDB" id="A0A4S2KE83"/>
<keyword evidence="2" id="KW-1185">Reference proteome</keyword>
<evidence type="ECO:0000313" key="1">
    <source>
        <dbReference type="EMBL" id="TGZ47652.1"/>
    </source>
</evidence>
<dbReference type="EMBL" id="QBLH01002718">
    <property type="protein sequence ID" value="TGZ47652.1"/>
    <property type="molecule type" value="Genomic_DNA"/>
</dbReference>
<proteinExistence type="predicted"/>